<evidence type="ECO:0000256" key="1">
    <source>
        <dbReference type="SAM" id="MobiDB-lite"/>
    </source>
</evidence>
<evidence type="ECO:0000313" key="3">
    <source>
        <dbReference type="Proteomes" id="UP000057158"/>
    </source>
</evidence>
<keyword evidence="3" id="KW-1185">Reference proteome</keyword>
<dbReference type="KEGG" id="des:DSOUD_2573"/>
<protein>
    <submittedName>
        <fullName evidence="2">Uncharacterized protein</fullName>
    </submittedName>
</protein>
<sequence length="101" mass="11677">MGVQIKPSDLQYRYPKNKAQRESPKFSGKPDPRPFDRDDLYEVIPMFEAVMNDLGTADGQVLHRLEEILNAGVPRFVESREDVYDCLFWTMRDLLGPEETG</sequence>
<dbReference type="EMBL" id="CP010802">
    <property type="protein sequence ID" value="ALC17326.1"/>
    <property type="molecule type" value="Genomic_DNA"/>
</dbReference>
<dbReference type="Proteomes" id="UP000057158">
    <property type="component" value="Chromosome"/>
</dbReference>
<feature type="compositionally biased region" description="Basic and acidic residues" evidence="1">
    <location>
        <begin position="19"/>
        <end position="37"/>
    </location>
</feature>
<evidence type="ECO:0000313" key="2">
    <source>
        <dbReference type="EMBL" id="ALC17326.1"/>
    </source>
</evidence>
<dbReference type="PATRIC" id="fig|1603606.3.peg.2788"/>
<dbReference type="AlphaFoldDB" id="A0A0M4D412"/>
<feature type="region of interest" description="Disordered" evidence="1">
    <location>
        <begin position="1"/>
        <end position="37"/>
    </location>
</feature>
<name>A0A0M4D412_9BACT</name>
<proteinExistence type="predicted"/>
<accession>A0A0M4D412</accession>
<gene>
    <name evidence="2" type="ORF">DSOUD_2573</name>
</gene>
<dbReference type="OrthoDB" id="5387582at2"/>
<dbReference type="STRING" id="1603606.DSOUD_2573"/>
<dbReference type="RefSeq" id="WP_053551343.1">
    <property type="nucleotide sequence ID" value="NZ_CP010802.1"/>
</dbReference>
<organism evidence="2 3">
    <name type="scientific">Desulfuromonas soudanensis</name>
    <dbReference type="NCBI Taxonomy" id="1603606"/>
    <lineage>
        <taxon>Bacteria</taxon>
        <taxon>Pseudomonadati</taxon>
        <taxon>Thermodesulfobacteriota</taxon>
        <taxon>Desulfuromonadia</taxon>
        <taxon>Desulfuromonadales</taxon>
        <taxon>Desulfuromonadaceae</taxon>
        <taxon>Desulfuromonas</taxon>
    </lineage>
</organism>
<reference evidence="2 3" key="1">
    <citation type="submission" date="2015-07" db="EMBL/GenBank/DDBJ databases">
        <title>Isolation and Genomic Characterization of a Novel Halophilic Metal-Reducing Deltaproteobacterium from the Deep Subsurface.</title>
        <authorList>
            <person name="Badalamenti J.P."/>
            <person name="Summers Z.M."/>
            <person name="Gralnick J.A."/>
            <person name="Bond D.R."/>
        </authorList>
    </citation>
    <scope>NUCLEOTIDE SEQUENCE [LARGE SCALE GENOMIC DNA]</scope>
    <source>
        <strain evidence="2 3">WTL</strain>
    </source>
</reference>